<keyword evidence="5 7" id="KW-0560">Oxidoreductase</keyword>
<organism evidence="7">
    <name type="scientific">termite gut metagenome</name>
    <dbReference type="NCBI Taxonomy" id="433724"/>
    <lineage>
        <taxon>unclassified sequences</taxon>
        <taxon>metagenomes</taxon>
        <taxon>organismal metagenomes</taxon>
    </lineage>
</organism>
<dbReference type="Pfam" id="PF00186">
    <property type="entry name" value="DHFR_1"/>
    <property type="match status" value="1"/>
</dbReference>
<feature type="domain" description="DHFR" evidence="6">
    <location>
        <begin position="2"/>
        <end position="160"/>
    </location>
</feature>
<dbReference type="EC" id="1.5.1.3" evidence="2"/>
<dbReference type="GO" id="GO:0005829">
    <property type="term" value="C:cytosol"/>
    <property type="evidence" value="ECO:0007669"/>
    <property type="project" value="TreeGrafter"/>
</dbReference>
<evidence type="ECO:0000259" key="6">
    <source>
        <dbReference type="PROSITE" id="PS51330"/>
    </source>
</evidence>
<dbReference type="FunFam" id="3.40.430.10:FF:000001">
    <property type="entry name" value="Dihydrofolate reductase"/>
    <property type="match status" value="1"/>
</dbReference>
<sequence>MKISIMAAASENNVIGRDNKLIWHLPNDLQHFKELTTGNAVIMGRKTYESLGKPLPNRKNIILTRQPDYSVEGCTVVHSEEEALQEAAGSNEVFIIGGGELYHSFWHRANTLYLTRIHTSTDGDTYIPPIHPDIWIEESREFHWADEKNGYNYSFITYRKNGECIYK</sequence>
<dbReference type="PROSITE" id="PS51330">
    <property type="entry name" value="DHFR_2"/>
    <property type="match status" value="1"/>
</dbReference>
<dbReference type="InterPro" id="IPR024072">
    <property type="entry name" value="DHFR-like_dom_sf"/>
</dbReference>
<evidence type="ECO:0000313" key="7">
    <source>
        <dbReference type="EMBL" id="KAA6332818.1"/>
    </source>
</evidence>
<gene>
    <name evidence="7" type="ORF">EZS27_018712</name>
</gene>
<dbReference type="GO" id="GO:0050661">
    <property type="term" value="F:NADP binding"/>
    <property type="evidence" value="ECO:0007669"/>
    <property type="project" value="InterPro"/>
</dbReference>
<dbReference type="GO" id="GO:0006730">
    <property type="term" value="P:one-carbon metabolic process"/>
    <property type="evidence" value="ECO:0007669"/>
    <property type="project" value="UniProtKB-KW"/>
</dbReference>
<evidence type="ECO:0000256" key="5">
    <source>
        <dbReference type="ARBA" id="ARBA00023002"/>
    </source>
</evidence>
<dbReference type="SUPFAM" id="SSF53597">
    <property type="entry name" value="Dihydrofolate reductase-like"/>
    <property type="match status" value="1"/>
</dbReference>
<dbReference type="InterPro" id="IPR012259">
    <property type="entry name" value="DHFR"/>
</dbReference>
<protein>
    <recommendedName>
        <fullName evidence="2">dihydrofolate reductase</fullName>
        <ecNumber evidence="2">1.5.1.3</ecNumber>
    </recommendedName>
</protein>
<reference evidence="7" key="1">
    <citation type="submission" date="2019-03" db="EMBL/GenBank/DDBJ databases">
        <title>Single cell metagenomics reveals metabolic interactions within the superorganism composed of flagellate Streblomastix strix and complex community of Bacteroidetes bacteria on its surface.</title>
        <authorList>
            <person name="Treitli S.C."/>
            <person name="Kolisko M."/>
            <person name="Husnik F."/>
            <person name="Keeling P."/>
            <person name="Hampl V."/>
        </authorList>
    </citation>
    <scope>NUCLEOTIDE SEQUENCE</scope>
    <source>
        <strain evidence="7">STM</strain>
    </source>
</reference>
<evidence type="ECO:0000256" key="3">
    <source>
        <dbReference type="ARBA" id="ARBA00022563"/>
    </source>
</evidence>
<dbReference type="AlphaFoldDB" id="A0A5J4RGX6"/>
<dbReference type="EMBL" id="SNRY01001191">
    <property type="protein sequence ID" value="KAA6332818.1"/>
    <property type="molecule type" value="Genomic_DNA"/>
</dbReference>
<comment type="caution">
    <text evidence="7">The sequence shown here is derived from an EMBL/GenBank/DDBJ whole genome shotgun (WGS) entry which is preliminary data.</text>
</comment>
<dbReference type="PANTHER" id="PTHR48069:SF3">
    <property type="entry name" value="DIHYDROFOLATE REDUCTASE"/>
    <property type="match status" value="1"/>
</dbReference>
<dbReference type="GO" id="GO:0004146">
    <property type="term" value="F:dihydrofolate reductase activity"/>
    <property type="evidence" value="ECO:0007669"/>
    <property type="project" value="UniProtKB-EC"/>
</dbReference>
<dbReference type="GO" id="GO:0046452">
    <property type="term" value="P:dihydrofolate metabolic process"/>
    <property type="evidence" value="ECO:0007669"/>
    <property type="project" value="TreeGrafter"/>
</dbReference>
<keyword evidence="3" id="KW-0554">One-carbon metabolism</keyword>
<proteinExistence type="predicted"/>
<dbReference type="PANTHER" id="PTHR48069">
    <property type="entry name" value="DIHYDROFOLATE REDUCTASE"/>
    <property type="match status" value="1"/>
</dbReference>
<dbReference type="CDD" id="cd00209">
    <property type="entry name" value="DHFR"/>
    <property type="match status" value="1"/>
</dbReference>
<name>A0A5J4RGX6_9ZZZZ</name>
<evidence type="ECO:0000256" key="4">
    <source>
        <dbReference type="ARBA" id="ARBA00022857"/>
    </source>
</evidence>
<dbReference type="GO" id="GO:0046655">
    <property type="term" value="P:folic acid metabolic process"/>
    <property type="evidence" value="ECO:0007669"/>
    <property type="project" value="TreeGrafter"/>
</dbReference>
<dbReference type="InterPro" id="IPR001796">
    <property type="entry name" value="DHFR_dom"/>
</dbReference>
<dbReference type="GO" id="GO:0043168">
    <property type="term" value="F:anion binding"/>
    <property type="evidence" value="ECO:0007669"/>
    <property type="project" value="UniProtKB-ARBA"/>
</dbReference>
<evidence type="ECO:0000256" key="1">
    <source>
        <dbReference type="ARBA" id="ARBA00004903"/>
    </source>
</evidence>
<dbReference type="PRINTS" id="PR00070">
    <property type="entry name" value="DHFR"/>
</dbReference>
<dbReference type="PIRSF" id="PIRSF000194">
    <property type="entry name" value="DHFR"/>
    <property type="match status" value="1"/>
</dbReference>
<comment type="pathway">
    <text evidence="1">Cofactor biosynthesis; tetrahydrofolate biosynthesis; 5,6,7,8-tetrahydrofolate from 7,8-dihydrofolate: step 1/1.</text>
</comment>
<keyword evidence="4" id="KW-0521">NADP</keyword>
<evidence type="ECO:0000256" key="2">
    <source>
        <dbReference type="ARBA" id="ARBA00012856"/>
    </source>
</evidence>
<accession>A0A5J4RGX6</accession>
<dbReference type="Gene3D" id="3.40.430.10">
    <property type="entry name" value="Dihydrofolate Reductase, subunit A"/>
    <property type="match status" value="1"/>
</dbReference>
<dbReference type="GO" id="GO:0046654">
    <property type="term" value="P:tetrahydrofolate biosynthetic process"/>
    <property type="evidence" value="ECO:0007669"/>
    <property type="project" value="InterPro"/>
</dbReference>